<name>A0ABR1SHD0_9PEZI</name>
<evidence type="ECO:0000313" key="3">
    <source>
        <dbReference type="Proteomes" id="UP001396898"/>
    </source>
</evidence>
<proteinExistence type="predicted"/>
<dbReference type="EMBL" id="JAQQWI010000006">
    <property type="protein sequence ID" value="KAK8033732.1"/>
    <property type="molecule type" value="Genomic_DNA"/>
</dbReference>
<dbReference type="Proteomes" id="UP001396898">
    <property type="component" value="Unassembled WGS sequence"/>
</dbReference>
<dbReference type="PANTHER" id="PTHR48312:SF1">
    <property type="entry name" value="SULFOTRANSFERASE"/>
    <property type="match status" value="1"/>
</dbReference>
<feature type="region of interest" description="Disordered" evidence="1">
    <location>
        <begin position="197"/>
        <end position="216"/>
    </location>
</feature>
<gene>
    <name evidence="2" type="ORF">PG991_003130</name>
</gene>
<sequence>MPTKPIFMVAHPRSCSTAFERMFLTQADQIECIHEPFCDAYHFGPERLSERFEDEGVRAESGYSQSTYQTVLDNIQAASTQGKRTFIKDMAKSLMPPLGKPVADLCPPSLRHLVRMMGGSGISNPTVLPEEILRGYHFTFLIRHPRFSIPSLYKISTPPGSDTTGWHGFHSDDAGYRELRILFDYLKSTRQIGPVVASGTSRPIDQGDCAPEDSYEARPDTSVEICVIDADDLLNEPQKVCRAYCASVGLQFNPSMLSWQSADDQKRAQDAFQKSWAIHVDALSSKSLDPSKNATEMLSVTEENAMWARRFGEDGAQVIRQHVDTNTPHYDYLKQFALKI</sequence>
<keyword evidence="3" id="KW-1185">Reference proteome</keyword>
<dbReference type="InterPro" id="IPR027417">
    <property type="entry name" value="P-loop_NTPase"/>
</dbReference>
<dbReference type="PANTHER" id="PTHR48312">
    <property type="match status" value="1"/>
</dbReference>
<dbReference type="Gene3D" id="3.40.50.300">
    <property type="entry name" value="P-loop containing nucleotide triphosphate hydrolases"/>
    <property type="match status" value="1"/>
</dbReference>
<organism evidence="2 3">
    <name type="scientific">Apiospora marii</name>
    <dbReference type="NCBI Taxonomy" id="335849"/>
    <lineage>
        <taxon>Eukaryota</taxon>
        <taxon>Fungi</taxon>
        <taxon>Dikarya</taxon>
        <taxon>Ascomycota</taxon>
        <taxon>Pezizomycotina</taxon>
        <taxon>Sordariomycetes</taxon>
        <taxon>Xylariomycetidae</taxon>
        <taxon>Amphisphaeriales</taxon>
        <taxon>Apiosporaceae</taxon>
        <taxon>Apiospora</taxon>
    </lineage>
</organism>
<comment type="caution">
    <text evidence="2">The sequence shown here is derived from an EMBL/GenBank/DDBJ whole genome shotgun (WGS) entry which is preliminary data.</text>
</comment>
<evidence type="ECO:0000256" key="1">
    <source>
        <dbReference type="SAM" id="MobiDB-lite"/>
    </source>
</evidence>
<evidence type="ECO:0000313" key="2">
    <source>
        <dbReference type="EMBL" id="KAK8033732.1"/>
    </source>
</evidence>
<dbReference type="SUPFAM" id="SSF52540">
    <property type="entry name" value="P-loop containing nucleoside triphosphate hydrolases"/>
    <property type="match status" value="1"/>
</dbReference>
<accession>A0ABR1SHD0</accession>
<protein>
    <submittedName>
        <fullName evidence="2">Uncharacterized protein</fullName>
    </submittedName>
</protein>
<reference evidence="2 3" key="1">
    <citation type="submission" date="2023-01" db="EMBL/GenBank/DDBJ databases">
        <title>Analysis of 21 Apiospora genomes using comparative genomics revels a genus with tremendous synthesis potential of carbohydrate active enzymes and secondary metabolites.</title>
        <authorList>
            <person name="Sorensen T."/>
        </authorList>
    </citation>
    <scope>NUCLEOTIDE SEQUENCE [LARGE SCALE GENOMIC DNA]</scope>
    <source>
        <strain evidence="2 3">CBS 20057</strain>
    </source>
</reference>
<dbReference type="Pfam" id="PF19798">
    <property type="entry name" value="Sulfotransfer_5"/>
    <property type="match status" value="1"/>
</dbReference>